<dbReference type="Pfam" id="PF00059">
    <property type="entry name" value="Lectin_C"/>
    <property type="match status" value="1"/>
</dbReference>
<name>A0ABN8Q5L0_9CNID</name>
<gene>
    <name evidence="3" type="ORF">PEVE_00002616</name>
</gene>
<dbReference type="SUPFAM" id="SSF56436">
    <property type="entry name" value="C-type lectin-like"/>
    <property type="match status" value="1"/>
</dbReference>
<comment type="caution">
    <text evidence="3">The sequence shown here is derived from an EMBL/GenBank/DDBJ whole genome shotgun (WGS) entry which is preliminary data.</text>
</comment>
<feature type="domain" description="C-type lectin" evidence="2">
    <location>
        <begin position="30"/>
        <end position="153"/>
    </location>
</feature>
<sequence>MITTGLFMSLLLAVIRSYSALECPEKWSEFEGFCYKVMDRLGYPRRFAWSTALRGCIGFGGDLVSISNEKEKKFVHNLSFKDTDRTSVWIGLAFRHQTGGYVWNNGELFNSSVSVEWIGNMSRRFYENKCVEILKNGWKLSKCCKENEYFICERPKGELFLLGTWH</sequence>
<accession>A0ABN8Q5L0</accession>
<dbReference type="InterPro" id="IPR016186">
    <property type="entry name" value="C-type_lectin-like/link_sf"/>
</dbReference>
<keyword evidence="4" id="KW-1185">Reference proteome</keyword>
<dbReference type="InterPro" id="IPR016187">
    <property type="entry name" value="CTDL_fold"/>
</dbReference>
<dbReference type="InterPro" id="IPR001304">
    <property type="entry name" value="C-type_lectin-like"/>
</dbReference>
<organism evidence="3 4">
    <name type="scientific">Porites evermanni</name>
    <dbReference type="NCBI Taxonomy" id="104178"/>
    <lineage>
        <taxon>Eukaryota</taxon>
        <taxon>Metazoa</taxon>
        <taxon>Cnidaria</taxon>
        <taxon>Anthozoa</taxon>
        <taxon>Hexacorallia</taxon>
        <taxon>Scleractinia</taxon>
        <taxon>Fungiina</taxon>
        <taxon>Poritidae</taxon>
        <taxon>Porites</taxon>
    </lineage>
</organism>
<feature type="chain" id="PRO_5045550099" description="C-type lectin domain-containing protein" evidence="1">
    <location>
        <begin position="21"/>
        <end position="166"/>
    </location>
</feature>
<evidence type="ECO:0000313" key="4">
    <source>
        <dbReference type="Proteomes" id="UP001159427"/>
    </source>
</evidence>
<dbReference type="Gene3D" id="3.10.100.10">
    <property type="entry name" value="Mannose-Binding Protein A, subunit A"/>
    <property type="match status" value="1"/>
</dbReference>
<feature type="signal peptide" evidence="1">
    <location>
        <begin position="1"/>
        <end position="20"/>
    </location>
</feature>
<proteinExistence type="predicted"/>
<protein>
    <recommendedName>
        <fullName evidence="2">C-type lectin domain-containing protein</fullName>
    </recommendedName>
</protein>
<keyword evidence="1" id="KW-0732">Signal</keyword>
<dbReference type="PANTHER" id="PTHR22803">
    <property type="entry name" value="MANNOSE, PHOSPHOLIPASE, LECTIN RECEPTOR RELATED"/>
    <property type="match status" value="1"/>
</dbReference>
<dbReference type="CDD" id="cd00037">
    <property type="entry name" value="CLECT"/>
    <property type="match status" value="1"/>
</dbReference>
<dbReference type="PROSITE" id="PS50041">
    <property type="entry name" value="C_TYPE_LECTIN_2"/>
    <property type="match status" value="1"/>
</dbReference>
<dbReference type="EMBL" id="CALNXI010001154">
    <property type="protein sequence ID" value="CAH3157739.1"/>
    <property type="molecule type" value="Genomic_DNA"/>
</dbReference>
<dbReference type="Proteomes" id="UP001159427">
    <property type="component" value="Unassembled WGS sequence"/>
</dbReference>
<evidence type="ECO:0000256" key="1">
    <source>
        <dbReference type="SAM" id="SignalP"/>
    </source>
</evidence>
<dbReference type="SMART" id="SM00034">
    <property type="entry name" value="CLECT"/>
    <property type="match status" value="1"/>
</dbReference>
<reference evidence="3 4" key="1">
    <citation type="submission" date="2022-05" db="EMBL/GenBank/DDBJ databases">
        <authorList>
            <consortium name="Genoscope - CEA"/>
            <person name="William W."/>
        </authorList>
    </citation>
    <scope>NUCLEOTIDE SEQUENCE [LARGE SCALE GENOMIC DNA]</scope>
</reference>
<evidence type="ECO:0000259" key="2">
    <source>
        <dbReference type="PROSITE" id="PS50041"/>
    </source>
</evidence>
<evidence type="ECO:0000313" key="3">
    <source>
        <dbReference type="EMBL" id="CAH3157739.1"/>
    </source>
</evidence>
<dbReference type="InterPro" id="IPR050111">
    <property type="entry name" value="C-type_lectin/snaclec_domain"/>
</dbReference>